<dbReference type="CDD" id="cd00317">
    <property type="entry name" value="cyclophilin"/>
    <property type="match status" value="1"/>
</dbReference>
<comment type="similarity">
    <text evidence="5">Belongs to the cyclophilin-type PPIase family.</text>
</comment>
<dbReference type="Pfam" id="PF07833">
    <property type="entry name" value="Cu_amine_oxidN1"/>
    <property type="match status" value="1"/>
</dbReference>
<evidence type="ECO:0000256" key="4">
    <source>
        <dbReference type="ARBA" id="ARBA00023235"/>
    </source>
</evidence>
<dbReference type="PRINTS" id="PR00153">
    <property type="entry name" value="CSAPPISMRASE"/>
</dbReference>
<feature type="domain" description="PPIase cyclophilin-type" evidence="6">
    <location>
        <begin position="115"/>
        <end position="262"/>
    </location>
</feature>
<comment type="catalytic activity">
    <reaction evidence="1 5">
        <text>[protein]-peptidylproline (omega=180) = [protein]-peptidylproline (omega=0)</text>
        <dbReference type="Rhea" id="RHEA:16237"/>
        <dbReference type="Rhea" id="RHEA-COMP:10747"/>
        <dbReference type="Rhea" id="RHEA-COMP:10748"/>
        <dbReference type="ChEBI" id="CHEBI:83833"/>
        <dbReference type="ChEBI" id="CHEBI:83834"/>
        <dbReference type="EC" id="5.2.1.8"/>
    </reaction>
</comment>
<evidence type="ECO:0000259" key="6">
    <source>
        <dbReference type="PROSITE" id="PS50072"/>
    </source>
</evidence>
<protein>
    <recommendedName>
        <fullName evidence="5">Peptidyl-prolyl cis-trans isomerase</fullName>
        <shortName evidence="5">PPIase</shortName>
        <ecNumber evidence="5">5.2.1.8</ecNumber>
    </recommendedName>
</protein>
<gene>
    <name evidence="7" type="ORF">WMW72_24015</name>
</gene>
<dbReference type="InterPro" id="IPR012854">
    <property type="entry name" value="Cu_amine_oxidase-like_N"/>
</dbReference>
<evidence type="ECO:0000256" key="2">
    <source>
        <dbReference type="ARBA" id="ARBA00002388"/>
    </source>
</evidence>
<dbReference type="PANTHER" id="PTHR45625:SF4">
    <property type="entry name" value="PEPTIDYLPROLYL ISOMERASE DOMAIN AND WD REPEAT-CONTAINING PROTEIN 1"/>
    <property type="match status" value="1"/>
</dbReference>
<evidence type="ECO:0000256" key="1">
    <source>
        <dbReference type="ARBA" id="ARBA00000971"/>
    </source>
</evidence>
<dbReference type="EMBL" id="JBBPCC010000018">
    <property type="protein sequence ID" value="MEK8130975.1"/>
    <property type="molecule type" value="Genomic_DNA"/>
</dbReference>
<keyword evidence="4 5" id="KW-0413">Isomerase</keyword>
<dbReference type="PROSITE" id="PS00170">
    <property type="entry name" value="CSA_PPIASE_1"/>
    <property type="match status" value="1"/>
</dbReference>
<proteinExistence type="inferred from homology"/>
<dbReference type="InterPro" id="IPR020892">
    <property type="entry name" value="Cyclophilin-type_PPIase_CS"/>
</dbReference>
<dbReference type="Pfam" id="PF00160">
    <property type="entry name" value="Pro_isomerase"/>
    <property type="match status" value="1"/>
</dbReference>
<organism evidence="7 8">
    <name type="scientific">Paenibacillus filicis</name>
    <dbReference type="NCBI Taxonomy" id="669464"/>
    <lineage>
        <taxon>Bacteria</taxon>
        <taxon>Bacillati</taxon>
        <taxon>Bacillota</taxon>
        <taxon>Bacilli</taxon>
        <taxon>Bacillales</taxon>
        <taxon>Paenibacillaceae</taxon>
        <taxon>Paenibacillus</taxon>
    </lineage>
</organism>
<keyword evidence="8" id="KW-1185">Reference proteome</keyword>
<dbReference type="RefSeq" id="WP_341418116.1">
    <property type="nucleotide sequence ID" value="NZ_JBBPCC010000018.1"/>
</dbReference>
<evidence type="ECO:0000256" key="5">
    <source>
        <dbReference type="RuleBase" id="RU363019"/>
    </source>
</evidence>
<keyword evidence="3 5" id="KW-0697">Rotamase</keyword>
<dbReference type="InterPro" id="IPR029000">
    <property type="entry name" value="Cyclophilin-like_dom_sf"/>
</dbReference>
<dbReference type="EC" id="5.2.1.8" evidence="5"/>
<evidence type="ECO:0000256" key="3">
    <source>
        <dbReference type="ARBA" id="ARBA00023110"/>
    </source>
</evidence>
<dbReference type="PANTHER" id="PTHR45625">
    <property type="entry name" value="PEPTIDYL-PROLYL CIS-TRANS ISOMERASE-RELATED"/>
    <property type="match status" value="1"/>
</dbReference>
<evidence type="ECO:0000313" key="8">
    <source>
        <dbReference type="Proteomes" id="UP001469365"/>
    </source>
</evidence>
<dbReference type="Proteomes" id="UP001469365">
    <property type="component" value="Unassembled WGS sequence"/>
</dbReference>
<accession>A0ABU9DQ47</accession>
<dbReference type="SUPFAM" id="SSF55383">
    <property type="entry name" value="Copper amine oxidase, domain N"/>
    <property type="match status" value="1"/>
</dbReference>
<dbReference type="PROSITE" id="PS50072">
    <property type="entry name" value="CSA_PPIASE_2"/>
    <property type="match status" value="1"/>
</dbReference>
<sequence>MKERLKYTAVGVVIGTMLTAAVGVSAAGGQQIEVYAKKLRFMFDGKEKALAEGTPFIYEGTTYVPLRFVSEALGKPVQYDGKRDTIWVGSRYTKPPELEIDAAKTYTATIQTTKGPIVIELFAKDAPQTVNNFIKLAKDGYYDDVVFHRIIQSFMIQTGDPTGTGRGGPGYAFADELGGTHKYETGIVAMANAGPDTNGSQFFICTGADSENLNQAPNYTIFGKVSSGMDTVQTIAATPVDKDGRGESSKPKEVVKMLSIEISEN</sequence>
<dbReference type="InterPro" id="IPR036582">
    <property type="entry name" value="Mao_N_sf"/>
</dbReference>
<dbReference type="Gene3D" id="3.30.457.10">
    <property type="entry name" value="Copper amine oxidase-like, N-terminal domain"/>
    <property type="match status" value="1"/>
</dbReference>
<comment type="caution">
    <text evidence="7">The sequence shown here is derived from an EMBL/GenBank/DDBJ whole genome shotgun (WGS) entry which is preliminary data.</text>
</comment>
<evidence type="ECO:0000313" key="7">
    <source>
        <dbReference type="EMBL" id="MEK8130975.1"/>
    </source>
</evidence>
<dbReference type="Gene3D" id="2.40.100.10">
    <property type="entry name" value="Cyclophilin-like"/>
    <property type="match status" value="1"/>
</dbReference>
<reference evidence="7 8" key="1">
    <citation type="submission" date="2024-04" db="EMBL/GenBank/DDBJ databases">
        <title>draft genome sequnece of Paenibacillus filicis.</title>
        <authorList>
            <person name="Kim D.-U."/>
        </authorList>
    </citation>
    <scope>NUCLEOTIDE SEQUENCE [LARGE SCALE GENOMIC DNA]</scope>
    <source>
        <strain evidence="7 8">KACC14197</strain>
    </source>
</reference>
<dbReference type="InterPro" id="IPR002130">
    <property type="entry name" value="Cyclophilin-type_PPIase_dom"/>
</dbReference>
<dbReference type="SUPFAM" id="SSF50891">
    <property type="entry name" value="Cyclophilin-like"/>
    <property type="match status" value="1"/>
</dbReference>
<dbReference type="GO" id="GO:0003755">
    <property type="term" value="F:peptidyl-prolyl cis-trans isomerase activity"/>
    <property type="evidence" value="ECO:0007669"/>
    <property type="project" value="UniProtKB-EC"/>
</dbReference>
<comment type="function">
    <text evidence="2 5">PPIases accelerate the folding of proteins. It catalyzes the cis-trans isomerization of proline imidic peptide bonds in oligopeptides.</text>
</comment>
<name>A0ABU9DQ47_9BACL</name>
<dbReference type="InterPro" id="IPR044666">
    <property type="entry name" value="Cyclophilin_A-like"/>
</dbReference>